<dbReference type="PANTHER" id="PTHR11439">
    <property type="entry name" value="GAG-POL-RELATED RETROTRANSPOSON"/>
    <property type="match status" value="1"/>
</dbReference>
<dbReference type="AlphaFoldDB" id="A0A9R1URJ8"/>
<comment type="caution">
    <text evidence="5">The sequence shown here is derived from an EMBL/GenBank/DDBJ whole genome shotgun (WGS) entry which is preliminary data.</text>
</comment>
<dbReference type="Pfam" id="PF07727">
    <property type="entry name" value="RVT_2"/>
    <property type="match status" value="1"/>
</dbReference>
<dbReference type="CDD" id="cd09272">
    <property type="entry name" value="RNase_HI_RT_Ty1"/>
    <property type="match status" value="1"/>
</dbReference>
<dbReference type="EMBL" id="NBSK02000008">
    <property type="protein sequence ID" value="KAJ0191847.1"/>
    <property type="molecule type" value="Genomic_DNA"/>
</dbReference>
<feature type="domain" description="Retrotransposon gag" evidence="2">
    <location>
        <begin position="129"/>
        <end position="201"/>
    </location>
</feature>
<dbReference type="InterPro" id="IPR043502">
    <property type="entry name" value="DNA/RNA_pol_sf"/>
</dbReference>
<dbReference type="Proteomes" id="UP000235145">
    <property type="component" value="Unassembled WGS sequence"/>
</dbReference>
<dbReference type="SUPFAM" id="SSF56672">
    <property type="entry name" value="DNA/RNA polymerases"/>
    <property type="match status" value="1"/>
</dbReference>
<feature type="domain" description="Reverse transcriptase Ty1/copia-type" evidence="3">
    <location>
        <begin position="441"/>
        <end position="544"/>
    </location>
</feature>
<organism evidence="5 6">
    <name type="scientific">Lactuca sativa</name>
    <name type="common">Garden lettuce</name>
    <dbReference type="NCBI Taxonomy" id="4236"/>
    <lineage>
        <taxon>Eukaryota</taxon>
        <taxon>Viridiplantae</taxon>
        <taxon>Streptophyta</taxon>
        <taxon>Embryophyta</taxon>
        <taxon>Tracheophyta</taxon>
        <taxon>Spermatophyta</taxon>
        <taxon>Magnoliopsida</taxon>
        <taxon>eudicotyledons</taxon>
        <taxon>Gunneridae</taxon>
        <taxon>Pentapetalae</taxon>
        <taxon>asterids</taxon>
        <taxon>campanulids</taxon>
        <taxon>Asterales</taxon>
        <taxon>Asteraceae</taxon>
        <taxon>Cichorioideae</taxon>
        <taxon>Cichorieae</taxon>
        <taxon>Lactucinae</taxon>
        <taxon>Lactuca</taxon>
    </lineage>
</organism>
<feature type="domain" description="Retrotransposon Copia-like N-terminal" evidence="4">
    <location>
        <begin position="64"/>
        <end position="111"/>
    </location>
</feature>
<evidence type="ECO:0000313" key="5">
    <source>
        <dbReference type="EMBL" id="KAJ0191847.1"/>
    </source>
</evidence>
<evidence type="ECO:0000259" key="3">
    <source>
        <dbReference type="Pfam" id="PF07727"/>
    </source>
</evidence>
<dbReference type="PANTHER" id="PTHR11439:SF469">
    <property type="entry name" value="REVERSE TRANSCRIPTASE TY1_COPIA-TYPE DOMAIN-CONTAINING PROTEIN"/>
    <property type="match status" value="1"/>
</dbReference>
<dbReference type="Pfam" id="PF14244">
    <property type="entry name" value="Retrotran_gag_3"/>
    <property type="match status" value="1"/>
</dbReference>
<dbReference type="Pfam" id="PF03732">
    <property type="entry name" value="Retrotrans_gag"/>
    <property type="match status" value="1"/>
</dbReference>
<evidence type="ECO:0000313" key="6">
    <source>
        <dbReference type="Proteomes" id="UP000235145"/>
    </source>
</evidence>
<sequence>MAVFIPDRITRTHYTRTRNTRNLDKNLFNSSSSSVASMAPTGTVPESSNSARTQITSLDPLYLHPSDHPGMQLVTKQFDGSNFGSWKKAITIALSAKNKLGFVNGKVTKPSANHINFDIWQRCNDMVMSWILNVLSSDIVESVLYSSTAEDVWKDLNDRFSQSNGAKLYQLQKEISDLTQGTSDLASYFTKLKKYWDELSALSIIPNCTCSAAHEMQELQQNQKLIKFRMGLNGEYSAIRGSIMMMNPLPTITKAYSLLIQYEKQREVQSPSHFFPQSASMNTRSNVTTNNFKSTNENKKSLLCSFCKKSGHTTNKCYRLIGFPKDFKFNKNKVAANVSGQFTSQDGPKESSTSTHSMQELSNDQYRQLCSLLSKLNDNNVGQESPQVSTNLADSLRKSFMSQQSFHNMSKIIEPSSYDEAASIPAWQEAMNKELEAVEANNTWTLVDLPKGKKPISCKWVYKVKYKANGEVERYKGRLVVKGFTQKAGIDYNETFSPMVKMTTIWALIATTVKKEWPLYQLDVNNAFLHGELHEEIYMKPPPVLYSDLGVILTQRKFANEILKEFDCNRTDACPLPTNSKLLLGQGVDLEEPELYRRLVGKLNFLVRTRPDLAFVVQHLSQFMSDPRKPHLDAAKHVLKYIKNDPNQGLLMNKSNDYSLQAYCDSDWASCPQSRRSVSGFIILLGNSPIAWKSKKQITVSLSSAEAEYRSMQRVTAKLAWLTHLLHEFTVPNVTPVEVKCDSQAAIHIAKNPVFHERTKHVELDCHFVREKFQDGLISLKHLHVHFH</sequence>
<proteinExistence type="predicted"/>
<evidence type="ECO:0000256" key="1">
    <source>
        <dbReference type="SAM" id="MobiDB-lite"/>
    </source>
</evidence>
<evidence type="ECO:0008006" key="7">
    <source>
        <dbReference type="Google" id="ProtNLM"/>
    </source>
</evidence>
<protein>
    <recommendedName>
        <fullName evidence="7">Reverse transcriptase Ty1/copia-type domain-containing protein</fullName>
    </recommendedName>
</protein>
<dbReference type="InterPro" id="IPR005162">
    <property type="entry name" value="Retrotrans_gag_dom"/>
</dbReference>
<evidence type="ECO:0000259" key="2">
    <source>
        <dbReference type="Pfam" id="PF03732"/>
    </source>
</evidence>
<feature type="region of interest" description="Disordered" evidence="1">
    <location>
        <begin position="340"/>
        <end position="360"/>
    </location>
</feature>
<feature type="region of interest" description="Disordered" evidence="1">
    <location>
        <begin position="20"/>
        <end position="51"/>
    </location>
</feature>
<keyword evidence="6" id="KW-1185">Reference proteome</keyword>
<name>A0A9R1URJ8_LACSA</name>
<dbReference type="InterPro" id="IPR029472">
    <property type="entry name" value="Copia-like_N"/>
</dbReference>
<dbReference type="InterPro" id="IPR013103">
    <property type="entry name" value="RVT_2"/>
</dbReference>
<evidence type="ECO:0000259" key="4">
    <source>
        <dbReference type="Pfam" id="PF14244"/>
    </source>
</evidence>
<gene>
    <name evidence="5" type="ORF">LSAT_V11C800403070</name>
</gene>
<reference evidence="5 6" key="1">
    <citation type="journal article" date="2017" name="Nat. Commun.">
        <title>Genome assembly with in vitro proximity ligation data and whole-genome triplication in lettuce.</title>
        <authorList>
            <person name="Reyes-Chin-Wo S."/>
            <person name="Wang Z."/>
            <person name="Yang X."/>
            <person name="Kozik A."/>
            <person name="Arikit S."/>
            <person name="Song C."/>
            <person name="Xia L."/>
            <person name="Froenicke L."/>
            <person name="Lavelle D.O."/>
            <person name="Truco M.J."/>
            <person name="Xia R."/>
            <person name="Zhu S."/>
            <person name="Xu C."/>
            <person name="Xu H."/>
            <person name="Xu X."/>
            <person name="Cox K."/>
            <person name="Korf I."/>
            <person name="Meyers B.C."/>
            <person name="Michelmore R.W."/>
        </authorList>
    </citation>
    <scope>NUCLEOTIDE SEQUENCE [LARGE SCALE GENOMIC DNA]</scope>
    <source>
        <strain evidence="6">cv. Salinas</strain>
        <tissue evidence="5">Seedlings</tissue>
    </source>
</reference>
<accession>A0A9R1URJ8</accession>